<keyword evidence="3" id="KW-1185">Reference proteome</keyword>
<dbReference type="InterPro" id="IPR000073">
    <property type="entry name" value="AB_hydrolase_1"/>
</dbReference>
<proteinExistence type="predicted"/>
<name>A0A9X2K5J7_9ACTN</name>
<dbReference type="EMBL" id="JAMZEB010000002">
    <property type="protein sequence ID" value="MCP2357671.1"/>
    <property type="molecule type" value="Genomic_DNA"/>
</dbReference>
<feature type="domain" description="AB hydrolase-1" evidence="1">
    <location>
        <begin position="21"/>
        <end position="120"/>
    </location>
</feature>
<dbReference type="InterPro" id="IPR050471">
    <property type="entry name" value="AB_hydrolase"/>
</dbReference>
<dbReference type="Pfam" id="PF00561">
    <property type="entry name" value="Abhydrolase_1"/>
    <property type="match status" value="1"/>
</dbReference>
<dbReference type="PANTHER" id="PTHR43433">
    <property type="entry name" value="HYDROLASE, ALPHA/BETA FOLD FAMILY PROTEIN"/>
    <property type="match status" value="1"/>
</dbReference>
<gene>
    <name evidence="2" type="ORF">HD597_004691</name>
</gene>
<evidence type="ECO:0000313" key="3">
    <source>
        <dbReference type="Proteomes" id="UP001139648"/>
    </source>
</evidence>
<dbReference type="Proteomes" id="UP001139648">
    <property type="component" value="Unassembled WGS sequence"/>
</dbReference>
<accession>A0A9X2K5J7</accession>
<reference evidence="2" key="1">
    <citation type="submission" date="2022-06" db="EMBL/GenBank/DDBJ databases">
        <title>Sequencing the genomes of 1000 actinobacteria strains.</title>
        <authorList>
            <person name="Klenk H.-P."/>
        </authorList>
    </citation>
    <scope>NUCLEOTIDE SEQUENCE</scope>
    <source>
        <strain evidence="2">DSM 46694</strain>
    </source>
</reference>
<comment type="caution">
    <text evidence="2">The sequence shown here is derived from an EMBL/GenBank/DDBJ whole genome shotgun (WGS) entry which is preliminary data.</text>
</comment>
<evidence type="ECO:0000313" key="2">
    <source>
        <dbReference type="EMBL" id="MCP2357671.1"/>
    </source>
</evidence>
<dbReference type="PANTHER" id="PTHR43433:SF5">
    <property type="entry name" value="AB HYDROLASE-1 DOMAIN-CONTAINING PROTEIN"/>
    <property type="match status" value="1"/>
</dbReference>
<dbReference type="SUPFAM" id="SSF53474">
    <property type="entry name" value="alpha/beta-Hydrolases"/>
    <property type="match status" value="1"/>
</dbReference>
<sequence>MYYARSDGQRIAYQVAGNGGPPVVLHPGMFEDGGHWAHLGYTAVLAAAHTVIAVDPLGLGASDAPHEPQAYTAERRAGYVTAVLDDLGLDRAAFWGYSLGAMTGYAVAAYAPERLTRLVAGGFDPDGFRSRVPAVLAALGLPGDHDVYEIVKEGALGHPYQVAVIEAGDPAAYRVNYDMFSREPGLGARLAASGVPVLMYAGTADPWHDPMREHALAHGAPFFSVQDADHGQAPRRSRQVLEQVLPFLEERPEPPVS</sequence>
<dbReference type="RefSeq" id="WP_253744781.1">
    <property type="nucleotide sequence ID" value="NZ_BAABKA010000026.1"/>
</dbReference>
<dbReference type="InterPro" id="IPR029058">
    <property type="entry name" value="AB_hydrolase_fold"/>
</dbReference>
<dbReference type="GO" id="GO:0003824">
    <property type="term" value="F:catalytic activity"/>
    <property type="evidence" value="ECO:0007669"/>
    <property type="project" value="UniProtKB-ARBA"/>
</dbReference>
<evidence type="ECO:0000259" key="1">
    <source>
        <dbReference type="Pfam" id="PF00561"/>
    </source>
</evidence>
<dbReference type="Gene3D" id="3.40.50.1820">
    <property type="entry name" value="alpha/beta hydrolase"/>
    <property type="match status" value="1"/>
</dbReference>
<organism evidence="2 3">
    <name type="scientific">Nonomuraea thailandensis</name>
    <dbReference type="NCBI Taxonomy" id="1188745"/>
    <lineage>
        <taxon>Bacteria</taxon>
        <taxon>Bacillati</taxon>
        <taxon>Actinomycetota</taxon>
        <taxon>Actinomycetes</taxon>
        <taxon>Streptosporangiales</taxon>
        <taxon>Streptosporangiaceae</taxon>
        <taxon>Nonomuraea</taxon>
    </lineage>
</organism>
<protein>
    <submittedName>
        <fullName evidence="2">Pimeloyl-ACP methyl ester carboxylesterase</fullName>
    </submittedName>
</protein>
<dbReference type="AlphaFoldDB" id="A0A9X2K5J7"/>